<keyword evidence="2" id="KW-1185">Reference proteome</keyword>
<sequence>MISSIAFLRFIIDLSFFDKAFFVLGIYSDNFKNWRQNTSDFAFRHVLLYAPHAHHSYSLLFSKFSVVYKFHRHRQVNGGKGVTEHLFENYAAAMD</sequence>
<accession>A0ABZ0UM21</accession>
<protein>
    <submittedName>
        <fullName evidence="1">Uncharacterized protein</fullName>
    </submittedName>
</protein>
<dbReference type="EMBL" id="CP110820">
    <property type="protein sequence ID" value="WPX97176.1"/>
    <property type="molecule type" value="Genomic_DNA"/>
</dbReference>
<evidence type="ECO:0000313" key="2">
    <source>
        <dbReference type="Proteomes" id="UP001327219"/>
    </source>
</evidence>
<reference evidence="1 2" key="1">
    <citation type="submission" date="2022-11" db="EMBL/GenBank/DDBJ databases">
        <title>Host association and intracellularity evolved multiple times independently in the Rickettsiales.</title>
        <authorList>
            <person name="Castelli M."/>
            <person name="Nardi T."/>
            <person name="Gammuto L."/>
            <person name="Bellinzona G."/>
            <person name="Sabaneyeva E."/>
            <person name="Potekhin A."/>
            <person name="Serra V."/>
            <person name="Petroni G."/>
            <person name="Sassera D."/>
        </authorList>
    </citation>
    <scope>NUCLEOTIDE SEQUENCE [LARGE SCALE GENOMIC DNA]</scope>
    <source>
        <strain evidence="1 2">NDG2</strain>
    </source>
</reference>
<proteinExistence type="predicted"/>
<organism evidence="1 2">
    <name type="scientific">Candidatus Bandiella euplotis</name>
    <dbReference type="NCBI Taxonomy" id="1664265"/>
    <lineage>
        <taxon>Bacteria</taxon>
        <taxon>Pseudomonadati</taxon>
        <taxon>Pseudomonadota</taxon>
        <taxon>Alphaproteobacteria</taxon>
        <taxon>Rickettsiales</taxon>
        <taxon>Candidatus Midichloriaceae</taxon>
        <taxon>Candidatus Bandiella</taxon>
    </lineage>
</organism>
<name>A0ABZ0UM21_9RICK</name>
<dbReference type="Proteomes" id="UP001327219">
    <property type="component" value="Chromosome"/>
</dbReference>
<gene>
    <name evidence="1" type="ORF">Bandiella_01320</name>
</gene>
<evidence type="ECO:0000313" key="1">
    <source>
        <dbReference type="EMBL" id="WPX97176.1"/>
    </source>
</evidence>